<dbReference type="InterPro" id="IPR043128">
    <property type="entry name" value="Rev_trsase/Diguanyl_cyclase"/>
</dbReference>
<dbReference type="SUPFAM" id="SSF55781">
    <property type="entry name" value="GAF domain-like"/>
    <property type="match status" value="1"/>
</dbReference>
<feature type="domain" description="EAL" evidence="3">
    <location>
        <begin position="591"/>
        <end position="841"/>
    </location>
</feature>
<dbReference type="PROSITE" id="PS50112">
    <property type="entry name" value="PAS"/>
    <property type="match status" value="1"/>
</dbReference>
<proteinExistence type="predicted"/>
<dbReference type="Gene3D" id="3.30.70.270">
    <property type="match status" value="1"/>
</dbReference>
<feature type="domain" description="GGDEF" evidence="4">
    <location>
        <begin position="449"/>
        <end position="582"/>
    </location>
</feature>
<feature type="domain" description="PAS" evidence="1">
    <location>
        <begin position="165"/>
        <end position="210"/>
    </location>
</feature>
<dbReference type="SUPFAM" id="SSF141868">
    <property type="entry name" value="EAL domain-like"/>
    <property type="match status" value="1"/>
</dbReference>
<evidence type="ECO:0000313" key="6">
    <source>
        <dbReference type="Proteomes" id="UP000575241"/>
    </source>
</evidence>
<dbReference type="Pfam" id="PF00990">
    <property type="entry name" value="GGDEF"/>
    <property type="match status" value="1"/>
</dbReference>
<dbReference type="SMART" id="SM00065">
    <property type="entry name" value="GAF"/>
    <property type="match status" value="1"/>
</dbReference>
<reference evidence="5 6" key="1">
    <citation type="submission" date="2020-08" db="EMBL/GenBank/DDBJ databases">
        <title>Functional genomics of gut bacteria from endangered species of beetles.</title>
        <authorList>
            <person name="Carlos-Shanley C."/>
        </authorList>
    </citation>
    <scope>NUCLEOTIDE SEQUENCE [LARGE SCALE GENOMIC DNA]</scope>
    <source>
        <strain evidence="5 6">S00224</strain>
    </source>
</reference>
<dbReference type="Gene3D" id="3.30.450.40">
    <property type="match status" value="1"/>
</dbReference>
<comment type="caution">
    <text evidence="5">The sequence shown here is derived from an EMBL/GenBank/DDBJ whole genome shotgun (WGS) entry which is preliminary data.</text>
</comment>
<evidence type="ECO:0000259" key="1">
    <source>
        <dbReference type="PROSITE" id="PS50112"/>
    </source>
</evidence>
<dbReference type="CDD" id="cd01948">
    <property type="entry name" value="EAL"/>
    <property type="match status" value="1"/>
</dbReference>
<dbReference type="InterPro" id="IPR000160">
    <property type="entry name" value="GGDEF_dom"/>
</dbReference>
<dbReference type="PROSITE" id="PS50887">
    <property type="entry name" value="GGDEF"/>
    <property type="match status" value="1"/>
</dbReference>
<dbReference type="SMART" id="SM00052">
    <property type="entry name" value="EAL"/>
    <property type="match status" value="1"/>
</dbReference>
<gene>
    <name evidence="5" type="ORF">HNP52_004384</name>
</gene>
<dbReference type="InterPro" id="IPR000014">
    <property type="entry name" value="PAS"/>
</dbReference>
<dbReference type="InterPro" id="IPR029787">
    <property type="entry name" value="Nucleotide_cyclase"/>
</dbReference>
<evidence type="ECO:0000259" key="2">
    <source>
        <dbReference type="PROSITE" id="PS50113"/>
    </source>
</evidence>
<evidence type="ECO:0000259" key="4">
    <source>
        <dbReference type="PROSITE" id="PS50887"/>
    </source>
</evidence>
<sequence>MATCKQNEYERLRALASFALLDTPQEERFDEITRLASMLLGAESAAISLIDDKRQWFKSRVGIAFSETPREQAFCDYAVTSQSFIEVGDASADPRFVANPLVARERGIRFYAGAPLIVSTGHCLGTLCVFDPTSRGPLSADQRRALVVLARLVVERIEGIRDRKLSEIATRMVDATSDAILCVDASGRISYWNRAAEKIFGYAADEAIGQAIGLIITKNGRSSANYRSMLRSFTGRRGHSETVFELEAERKAGERFPIELSVARLEEDRPTRRLGYAAIIRDVTTRKQRERENAQTRLFLDTIIANLPAMLFVKDSGTRRYELLNRTGEEFIGLPASAVVGRTDRELFPDTGEGYHERDSHVLSSGGVQFYESDFTRQDGRVIRLRTKRIMVDGPDMPGQFILGMSEDVTDIREAQEQILRLAQHDSLTNLHNRASFLERVDTLTRSETPFAVLTIDLDRFKAINDQFGHVAGDEVLTQVAERLCSVVGSEAFAARVGGDEFTVLIAGSDPVRDAHRLAAALVRRLGEPYRLERFVAHTGASIGVVICPDDGANLSQLRQAADLAMYRAKAGGGSSACFYSPEMDKAARDRCVLEVDLRRAVEQGGISVLYQPVVSTATGLTTSFEALARWIHPQRGPIPPDLFISIAEECGLVPELGRQVLETACREAASWPSHIRVAVNLSPLQFESGDLAATIVEVLARTGLPATRLQLEVTEGLVIRNVDRVFEILQALRDLGIQILMDDFGVGYSSLGYFERFPFDKVKIDRSFVSRMLESPVSYAIIEAVIGLGKRLGMGTVAEGVETAEQMNALVQLGCTHLQGYLISRPRPAADFEHILRAVPQTGQADARGAGSPSL</sequence>
<dbReference type="PROSITE" id="PS50883">
    <property type="entry name" value="EAL"/>
    <property type="match status" value="1"/>
</dbReference>
<dbReference type="NCBIfam" id="TIGR00229">
    <property type="entry name" value="sensory_box"/>
    <property type="match status" value="2"/>
</dbReference>
<dbReference type="InterPro" id="IPR035965">
    <property type="entry name" value="PAS-like_dom_sf"/>
</dbReference>
<name>A0A7W7K573_9SPHN</name>
<evidence type="ECO:0000259" key="3">
    <source>
        <dbReference type="PROSITE" id="PS50883"/>
    </source>
</evidence>
<dbReference type="EMBL" id="JACHLN010000005">
    <property type="protein sequence ID" value="MBB4841282.1"/>
    <property type="molecule type" value="Genomic_DNA"/>
</dbReference>
<dbReference type="Proteomes" id="UP000575241">
    <property type="component" value="Unassembled WGS sequence"/>
</dbReference>
<dbReference type="PROSITE" id="PS50113">
    <property type="entry name" value="PAC"/>
    <property type="match status" value="1"/>
</dbReference>
<dbReference type="RefSeq" id="WP_184170791.1">
    <property type="nucleotide sequence ID" value="NZ_JACHLN010000005.1"/>
</dbReference>
<dbReference type="Pfam" id="PF13426">
    <property type="entry name" value="PAS_9"/>
    <property type="match status" value="1"/>
</dbReference>
<keyword evidence="6" id="KW-1185">Reference proteome</keyword>
<dbReference type="InterPro" id="IPR052155">
    <property type="entry name" value="Biofilm_reg_signaling"/>
</dbReference>
<evidence type="ECO:0000313" key="5">
    <source>
        <dbReference type="EMBL" id="MBB4841282.1"/>
    </source>
</evidence>
<dbReference type="InterPro" id="IPR035919">
    <property type="entry name" value="EAL_sf"/>
</dbReference>
<dbReference type="Pfam" id="PF08448">
    <property type="entry name" value="PAS_4"/>
    <property type="match status" value="1"/>
</dbReference>
<feature type="domain" description="PAC" evidence="2">
    <location>
        <begin position="369"/>
        <end position="421"/>
    </location>
</feature>
<dbReference type="Gene3D" id="3.20.20.450">
    <property type="entry name" value="EAL domain"/>
    <property type="match status" value="1"/>
</dbReference>
<dbReference type="SUPFAM" id="SSF55073">
    <property type="entry name" value="Nucleotide cyclase"/>
    <property type="match status" value="1"/>
</dbReference>
<dbReference type="SUPFAM" id="SSF55785">
    <property type="entry name" value="PYP-like sensor domain (PAS domain)"/>
    <property type="match status" value="2"/>
</dbReference>
<dbReference type="PANTHER" id="PTHR44757:SF2">
    <property type="entry name" value="BIOFILM ARCHITECTURE MAINTENANCE PROTEIN MBAA"/>
    <property type="match status" value="1"/>
</dbReference>
<dbReference type="InterPro" id="IPR001633">
    <property type="entry name" value="EAL_dom"/>
</dbReference>
<dbReference type="CDD" id="cd01949">
    <property type="entry name" value="GGDEF"/>
    <property type="match status" value="1"/>
</dbReference>
<dbReference type="AlphaFoldDB" id="A0A7W7K573"/>
<dbReference type="InterPro" id="IPR013656">
    <property type="entry name" value="PAS_4"/>
</dbReference>
<dbReference type="CDD" id="cd00130">
    <property type="entry name" value="PAS"/>
    <property type="match status" value="1"/>
</dbReference>
<dbReference type="Gene3D" id="3.30.450.20">
    <property type="entry name" value="PAS domain"/>
    <property type="match status" value="2"/>
</dbReference>
<protein>
    <submittedName>
        <fullName evidence="5">Diguanylate cyclase (GGDEF)-like protein/PAS domain S-box-containing protein</fullName>
    </submittedName>
</protein>
<dbReference type="InterPro" id="IPR000700">
    <property type="entry name" value="PAS-assoc_C"/>
</dbReference>
<dbReference type="SMART" id="SM00267">
    <property type="entry name" value="GGDEF"/>
    <property type="match status" value="1"/>
</dbReference>
<dbReference type="Pfam" id="PF01590">
    <property type="entry name" value="GAF"/>
    <property type="match status" value="1"/>
</dbReference>
<dbReference type="NCBIfam" id="TIGR00254">
    <property type="entry name" value="GGDEF"/>
    <property type="match status" value="1"/>
</dbReference>
<dbReference type="SMART" id="SM00091">
    <property type="entry name" value="PAS"/>
    <property type="match status" value="2"/>
</dbReference>
<dbReference type="InterPro" id="IPR029016">
    <property type="entry name" value="GAF-like_dom_sf"/>
</dbReference>
<dbReference type="Pfam" id="PF00563">
    <property type="entry name" value="EAL"/>
    <property type="match status" value="1"/>
</dbReference>
<dbReference type="InterPro" id="IPR003018">
    <property type="entry name" value="GAF"/>
</dbReference>
<organism evidence="5 6">
    <name type="scientific">Sphingomonas kyeonggiensis</name>
    <dbReference type="NCBI Taxonomy" id="1268553"/>
    <lineage>
        <taxon>Bacteria</taxon>
        <taxon>Pseudomonadati</taxon>
        <taxon>Pseudomonadota</taxon>
        <taxon>Alphaproteobacteria</taxon>
        <taxon>Sphingomonadales</taxon>
        <taxon>Sphingomonadaceae</taxon>
        <taxon>Sphingomonas</taxon>
    </lineage>
</organism>
<accession>A0A7W7K573</accession>
<dbReference type="PANTHER" id="PTHR44757">
    <property type="entry name" value="DIGUANYLATE CYCLASE DGCP"/>
    <property type="match status" value="1"/>
</dbReference>